<reference evidence="1" key="1">
    <citation type="submission" date="2019-08" db="EMBL/GenBank/DDBJ databases">
        <authorList>
            <person name="Kucharzyk K."/>
            <person name="Murdoch R.W."/>
            <person name="Higgins S."/>
            <person name="Loffler F."/>
        </authorList>
    </citation>
    <scope>NUCLEOTIDE SEQUENCE</scope>
</reference>
<comment type="caution">
    <text evidence="1">The sequence shown here is derived from an EMBL/GenBank/DDBJ whole genome shotgun (WGS) entry which is preliminary data.</text>
</comment>
<dbReference type="EMBL" id="VSSQ01000952">
    <property type="protein sequence ID" value="MPM03423.1"/>
    <property type="molecule type" value="Genomic_DNA"/>
</dbReference>
<protein>
    <submittedName>
        <fullName evidence="1">Uncharacterized protein</fullName>
    </submittedName>
</protein>
<proteinExistence type="predicted"/>
<evidence type="ECO:0000313" key="1">
    <source>
        <dbReference type="EMBL" id="MPM03423.1"/>
    </source>
</evidence>
<accession>A0A644WLZ1</accession>
<gene>
    <name evidence="1" type="ORF">SDC9_49690</name>
</gene>
<organism evidence="1">
    <name type="scientific">bioreactor metagenome</name>
    <dbReference type="NCBI Taxonomy" id="1076179"/>
    <lineage>
        <taxon>unclassified sequences</taxon>
        <taxon>metagenomes</taxon>
        <taxon>ecological metagenomes</taxon>
    </lineage>
</organism>
<dbReference type="AlphaFoldDB" id="A0A644WLZ1"/>
<name>A0A644WLZ1_9ZZZZ</name>
<sequence length="82" mass="8940">MARGHRLGVRIAQKRAVDMCLAWRVACSRGHEGGLATHRNPCCGIDLSLARSEGQAPASLKSITPSSVRFEECPVRSQAMHR</sequence>